<sequence>MSVCRKINLLALFFLIVLNGCEKETTVDISGKTPQLVVLGEFNQQNDALINLSTSIFSSAAGGFPNVEDAQVSLLDQNNNLIEKYLYQGKGNYTGKKAFAGQNYKLSIAYQGKTYQAATTIPPAFQLNLIERDSNYMEVGITDFNTEPNFYTFELSARNYTIDRYYLTSGQKVKVNSEAEFTALLKTNPALVLQRDTTFDTKFNRLTITTDDPRTENVRFNVLKDHSGRIFLTDKTFNGTQTKLEIDFEESTLKPENTQYTLIVKSTAAVYFDYLYSIDLQAAKGLVGVLDVPIKGNISDAFGIWGAAYIQKINIKN</sequence>
<reference evidence="1 2" key="1">
    <citation type="submission" date="2016-03" db="EMBL/GenBank/DDBJ databases">
        <title>Complete genome sequence of Pedobacter cryoconitis PAMC 27485.</title>
        <authorList>
            <person name="Lee J."/>
            <person name="Kim O.-S."/>
        </authorList>
    </citation>
    <scope>NUCLEOTIDE SEQUENCE [LARGE SCALE GENOMIC DNA]</scope>
    <source>
        <strain evidence="1 2">PAMC 27485</strain>
    </source>
</reference>
<proteinExistence type="predicted"/>
<dbReference type="KEGG" id="pcm:AY601_1929"/>
<organism evidence="1 2">
    <name type="scientific">Pedobacter cryoconitis</name>
    <dbReference type="NCBI Taxonomy" id="188932"/>
    <lineage>
        <taxon>Bacteria</taxon>
        <taxon>Pseudomonadati</taxon>
        <taxon>Bacteroidota</taxon>
        <taxon>Sphingobacteriia</taxon>
        <taxon>Sphingobacteriales</taxon>
        <taxon>Sphingobacteriaceae</taxon>
        <taxon>Pedobacter</taxon>
    </lineage>
</organism>
<evidence type="ECO:0008006" key="3">
    <source>
        <dbReference type="Google" id="ProtNLM"/>
    </source>
</evidence>
<dbReference type="EMBL" id="CP014504">
    <property type="protein sequence ID" value="AMP98836.1"/>
    <property type="molecule type" value="Genomic_DNA"/>
</dbReference>
<keyword evidence="2" id="KW-1185">Reference proteome</keyword>
<protein>
    <recommendedName>
        <fullName evidence="3">DUF4249 domain-containing protein</fullName>
    </recommendedName>
</protein>
<dbReference type="AlphaFoldDB" id="A0A127VBW4"/>
<evidence type="ECO:0000313" key="1">
    <source>
        <dbReference type="EMBL" id="AMP98836.1"/>
    </source>
</evidence>
<dbReference type="Proteomes" id="UP000071561">
    <property type="component" value="Chromosome"/>
</dbReference>
<name>A0A127VBW4_9SPHI</name>
<dbReference type="RefSeq" id="WP_068399798.1">
    <property type="nucleotide sequence ID" value="NZ_CP014504.1"/>
</dbReference>
<dbReference type="OrthoDB" id="744258at2"/>
<evidence type="ECO:0000313" key="2">
    <source>
        <dbReference type="Proteomes" id="UP000071561"/>
    </source>
</evidence>
<dbReference type="PATRIC" id="fig|188932.3.peg.2018"/>
<accession>A0A127VBW4</accession>
<gene>
    <name evidence="1" type="ORF">AY601_1929</name>
</gene>